<feature type="non-terminal residue" evidence="14">
    <location>
        <position position="146"/>
    </location>
</feature>
<comment type="caution">
    <text evidence="14">The sequence shown here is derived from an EMBL/GenBank/DDBJ whole genome shotgun (WGS) entry which is preliminary data.</text>
</comment>
<feature type="transmembrane region" description="Helical" evidence="12">
    <location>
        <begin position="113"/>
        <end position="138"/>
    </location>
</feature>
<comment type="subcellular location">
    <subcellularLocation>
        <location evidence="1">Cell membrane</location>
        <topology evidence="1">Multi-pass membrane protein</topology>
    </subcellularLocation>
</comment>
<name>A0A401RQW3_CHIPU</name>
<evidence type="ECO:0000256" key="4">
    <source>
        <dbReference type="ARBA" id="ARBA00022859"/>
    </source>
</evidence>
<sequence>MGAHPTVKNSTFPVSMEANSTVNNSMTNTSVCNLYSHYHTARIVLPIVYSVISIVGVFGNGLAIVAIRKKQKKINSTTLYSMNLVISDIFFAAVLPARIIYYARGFNWPFGEIMCRITAVICYSNIYASVSFMTCLSLDRLLAVIY</sequence>
<keyword evidence="11" id="KW-0807">Transducer</keyword>
<dbReference type="OMA" id="XPASSAL"/>
<keyword evidence="7" id="KW-1064">Adaptive immunity</keyword>
<dbReference type="SUPFAM" id="SSF81321">
    <property type="entry name" value="Family A G protein-coupled receptor-like"/>
    <property type="match status" value="1"/>
</dbReference>
<dbReference type="InterPro" id="IPR000276">
    <property type="entry name" value="GPCR_Rhodpsn"/>
</dbReference>
<evidence type="ECO:0000256" key="8">
    <source>
        <dbReference type="ARBA" id="ARBA00023136"/>
    </source>
</evidence>
<dbReference type="GO" id="GO:0004930">
    <property type="term" value="F:G protein-coupled receptor activity"/>
    <property type="evidence" value="ECO:0007669"/>
    <property type="project" value="UniProtKB-KW"/>
</dbReference>
<keyword evidence="15" id="KW-1185">Reference proteome</keyword>
<dbReference type="Pfam" id="PF00001">
    <property type="entry name" value="7tm_1"/>
    <property type="match status" value="1"/>
</dbReference>
<keyword evidence="8 12" id="KW-0472">Membrane</keyword>
<evidence type="ECO:0000256" key="3">
    <source>
        <dbReference type="ARBA" id="ARBA00022692"/>
    </source>
</evidence>
<reference evidence="14 15" key="1">
    <citation type="journal article" date="2018" name="Nat. Ecol. Evol.">
        <title>Shark genomes provide insights into elasmobranch evolution and the origin of vertebrates.</title>
        <authorList>
            <person name="Hara Y"/>
            <person name="Yamaguchi K"/>
            <person name="Onimaru K"/>
            <person name="Kadota M"/>
            <person name="Koyanagi M"/>
            <person name="Keeley SD"/>
            <person name="Tatsumi K"/>
            <person name="Tanaka K"/>
            <person name="Motone F"/>
            <person name="Kageyama Y"/>
            <person name="Nozu R"/>
            <person name="Adachi N"/>
            <person name="Nishimura O"/>
            <person name="Nakagawa R"/>
            <person name="Tanegashima C"/>
            <person name="Kiyatake I"/>
            <person name="Matsumoto R"/>
            <person name="Murakumo K"/>
            <person name="Nishida K"/>
            <person name="Terakita A"/>
            <person name="Kuratani S"/>
            <person name="Sato K"/>
            <person name="Hyodo S Kuraku.S."/>
        </authorList>
    </citation>
    <scope>NUCLEOTIDE SEQUENCE [LARGE SCALE GENOMIC DNA]</scope>
</reference>
<dbReference type="EMBL" id="BEZZ01001859">
    <property type="protein sequence ID" value="GCC20609.1"/>
    <property type="molecule type" value="Genomic_DNA"/>
</dbReference>
<accession>A0A401RQW3</accession>
<gene>
    <name evidence="14" type="ORF">chiPu_0019172</name>
</gene>
<keyword evidence="5 12" id="KW-1133">Transmembrane helix</keyword>
<evidence type="ECO:0000256" key="1">
    <source>
        <dbReference type="ARBA" id="ARBA00004651"/>
    </source>
</evidence>
<evidence type="ECO:0000256" key="12">
    <source>
        <dbReference type="SAM" id="Phobius"/>
    </source>
</evidence>
<keyword evidence="2" id="KW-1003">Cell membrane</keyword>
<dbReference type="PRINTS" id="PR00237">
    <property type="entry name" value="GPCRRHODOPSN"/>
</dbReference>
<dbReference type="AlphaFoldDB" id="A0A401RQW3"/>
<proteinExistence type="predicted"/>
<dbReference type="InterPro" id="IPR017452">
    <property type="entry name" value="GPCR_Rhodpsn_7TM"/>
</dbReference>
<dbReference type="PANTHER" id="PTHR24237">
    <property type="entry name" value="G-PROTEIN COUPLED RECEPTOR"/>
    <property type="match status" value="1"/>
</dbReference>
<evidence type="ECO:0000256" key="10">
    <source>
        <dbReference type="ARBA" id="ARBA00023170"/>
    </source>
</evidence>
<evidence type="ECO:0000256" key="6">
    <source>
        <dbReference type="ARBA" id="ARBA00023040"/>
    </source>
</evidence>
<evidence type="ECO:0000313" key="15">
    <source>
        <dbReference type="Proteomes" id="UP000287033"/>
    </source>
</evidence>
<dbReference type="GO" id="GO:0002250">
    <property type="term" value="P:adaptive immune response"/>
    <property type="evidence" value="ECO:0007669"/>
    <property type="project" value="UniProtKB-KW"/>
</dbReference>
<dbReference type="InterPro" id="IPR047160">
    <property type="entry name" value="GP183-like"/>
</dbReference>
<organism evidence="14 15">
    <name type="scientific">Chiloscyllium punctatum</name>
    <name type="common">Brownbanded bambooshark</name>
    <name type="synonym">Hemiscyllium punctatum</name>
    <dbReference type="NCBI Taxonomy" id="137246"/>
    <lineage>
        <taxon>Eukaryota</taxon>
        <taxon>Metazoa</taxon>
        <taxon>Chordata</taxon>
        <taxon>Craniata</taxon>
        <taxon>Vertebrata</taxon>
        <taxon>Chondrichthyes</taxon>
        <taxon>Elasmobranchii</taxon>
        <taxon>Galeomorphii</taxon>
        <taxon>Galeoidea</taxon>
        <taxon>Orectolobiformes</taxon>
        <taxon>Hemiscylliidae</taxon>
        <taxon>Chiloscyllium</taxon>
    </lineage>
</organism>
<evidence type="ECO:0000256" key="7">
    <source>
        <dbReference type="ARBA" id="ARBA00023130"/>
    </source>
</evidence>
<keyword evidence="6" id="KW-0297">G-protein coupled receptor</keyword>
<feature type="transmembrane region" description="Helical" evidence="12">
    <location>
        <begin position="43"/>
        <end position="67"/>
    </location>
</feature>
<evidence type="ECO:0000256" key="11">
    <source>
        <dbReference type="ARBA" id="ARBA00023224"/>
    </source>
</evidence>
<evidence type="ECO:0000256" key="5">
    <source>
        <dbReference type="ARBA" id="ARBA00022989"/>
    </source>
</evidence>
<dbReference type="OrthoDB" id="10021141at2759"/>
<evidence type="ECO:0000313" key="14">
    <source>
        <dbReference type="EMBL" id="GCC20609.1"/>
    </source>
</evidence>
<feature type="transmembrane region" description="Helical" evidence="12">
    <location>
        <begin position="79"/>
        <end position="101"/>
    </location>
</feature>
<protein>
    <recommendedName>
        <fullName evidence="13">G-protein coupled receptors family 1 profile domain-containing protein</fullName>
    </recommendedName>
</protein>
<dbReference type="STRING" id="137246.A0A401RQW3"/>
<dbReference type="PANTHER" id="PTHR24237:SF7">
    <property type="entry name" value="G-PROTEIN COUPLED RECEPTOR 183"/>
    <property type="match status" value="1"/>
</dbReference>
<keyword evidence="3 12" id="KW-0812">Transmembrane</keyword>
<evidence type="ECO:0000259" key="13">
    <source>
        <dbReference type="PROSITE" id="PS50262"/>
    </source>
</evidence>
<keyword evidence="9" id="KW-1015">Disulfide bond</keyword>
<dbReference type="PROSITE" id="PS50262">
    <property type="entry name" value="G_PROTEIN_RECEP_F1_2"/>
    <property type="match status" value="1"/>
</dbReference>
<evidence type="ECO:0000256" key="9">
    <source>
        <dbReference type="ARBA" id="ARBA00023157"/>
    </source>
</evidence>
<feature type="domain" description="G-protein coupled receptors family 1 profile" evidence="13">
    <location>
        <begin position="59"/>
        <end position="146"/>
    </location>
</feature>
<dbReference type="GO" id="GO:0005886">
    <property type="term" value="C:plasma membrane"/>
    <property type="evidence" value="ECO:0007669"/>
    <property type="project" value="UniProtKB-SubCell"/>
</dbReference>
<keyword evidence="4" id="KW-0391">Immunity</keyword>
<dbReference type="Gene3D" id="1.20.1070.10">
    <property type="entry name" value="Rhodopsin 7-helix transmembrane proteins"/>
    <property type="match status" value="1"/>
</dbReference>
<dbReference type="GO" id="GO:0008142">
    <property type="term" value="F:oxysterol binding"/>
    <property type="evidence" value="ECO:0007669"/>
    <property type="project" value="InterPro"/>
</dbReference>
<evidence type="ECO:0000256" key="2">
    <source>
        <dbReference type="ARBA" id="ARBA00022475"/>
    </source>
</evidence>
<dbReference type="Proteomes" id="UP000287033">
    <property type="component" value="Unassembled WGS sequence"/>
</dbReference>
<keyword evidence="10" id="KW-0675">Receptor</keyword>